<evidence type="ECO:0000256" key="1">
    <source>
        <dbReference type="SAM" id="MobiDB-lite"/>
    </source>
</evidence>
<dbReference type="PANTHER" id="PTHR43591:SF24">
    <property type="entry name" value="2-METHOXY-6-POLYPRENYL-1,4-BENZOQUINOL METHYLASE, MITOCHONDRIAL"/>
    <property type="match status" value="1"/>
</dbReference>
<dbReference type="OrthoDB" id="7171187at2"/>
<organism evidence="3 4">
    <name type="scientific">Teichococcus aestuarii</name>
    <dbReference type="NCBI Taxonomy" id="568898"/>
    <lineage>
        <taxon>Bacteria</taxon>
        <taxon>Pseudomonadati</taxon>
        <taxon>Pseudomonadota</taxon>
        <taxon>Alphaproteobacteria</taxon>
        <taxon>Acetobacterales</taxon>
        <taxon>Roseomonadaceae</taxon>
        <taxon>Roseomonas</taxon>
    </lineage>
</organism>
<keyword evidence="3" id="KW-0489">Methyltransferase</keyword>
<dbReference type="EMBL" id="PDOA01000004">
    <property type="protein sequence ID" value="PWC29147.1"/>
    <property type="molecule type" value="Genomic_DNA"/>
</dbReference>
<dbReference type="AlphaFoldDB" id="A0A2U1V5F0"/>
<keyword evidence="4" id="KW-1185">Reference proteome</keyword>
<dbReference type="InterPro" id="IPR029063">
    <property type="entry name" value="SAM-dependent_MTases_sf"/>
</dbReference>
<feature type="domain" description="Methyltransferase type 11" evidence="2">
    <location>
        <begin position="45"/>
        <end position="138"/>
    </location>
</feature>
<keyword evidence="3" id="KW-0808">Transferase</keyword>
<dbReference type="InterPro" id="IPR013216">
    <property type="entry name" value="Methyltransf_11"/>
</dbReference>
<proteinExistence type="predicted"/>
<sequence length="267" mass="28231">MDAAEYDLMDAAEDGMWWYRALRDRVETALRDRLRDNPVPPGPWLDVGCGTGGLLRHLRGAFPGQALHGLEYHPPAAARAAAKSGAAVAAGDAARLPYPDGAFSVVASMDVLCHAAVDEAAALAEMRRVLAPGGLLVLNLPAFRWLHSAHDLRVHNARRYTAPEARALLAGAGFEAAGARYWNAVLLPLMVAQRKLLARGEGDASDVAPFPPWLDATLRAATVAEAGLARLGLRFPAGGSVLATATRPRQPPPQDTPSGSPPGMPRP</sequence>
<dbReference type="Gene3D" id="3.40.50.150">
    <property type="entry name" value="Vaccinia Virus protein VP39"/>
    <property type="match status" value="1"/>
</dbReference>
<dbReference type="GO" id="GO:0032259">
    <property type="term" value="P:methylation"/>
    <property type="evidence" value="ECO:0007669"/>
    <property type="project" value="UniProtKB-KW"/>
</dbReference>
<protein>
    <submittedName>
        <fullName evidence="3">SAM-dependent methyltransferase</fullName>
    </submittedName>
</protein>
<name>A0A2U1V5F0_9PROT</name>
<dbReference type="Pfam" id="PF08241">
    <property type="entry name" value="Methyltransf_11"/>
    <property type="match status" value="1"/>
</dbReference>
<reference evidence="4" key="1">
    <citation type="submission" date="2017-10" db="EMBL/GenBank/DDBJ databases">
        <authorList>
            <person name="Toshchakov S.V."/>
            <person name="Goeva M.A."/>
        </authorList>
    </citation>
    <scope>NUCLEOTIDE SEQUENCE [LARGE SCALE GENOMIC DNA]</scope>
    <source>
        <strain evidence="4">JR1/69-1-13</strain>
    </source>
</reference>
<evidence type="ECO:0000259" key="2">
    <source>
        <dbReference type="Pfam" id="PF08241"/>
    </source>
</evidence>
<evidence type="ECO:0000313" key="3">
    <source>
        <dbReference type="EMBL" id="PWC29147.1"/>
    </source>
</evidence>
<dbReference type="RefSeq" id="WP_109516484.1">
    <property type="nucleotide sequence ID" value="NZ_JBHSCH010000014.1"/>
</dbReference>
<gene>
    <name evidence="3" type="ORF">CR165_08115</name>
</gene>
<comment type="caution">
    <text evidence="3">The sequence shown here is derived from an EMBL/GenBank/DDBJ whole genome shotgun (WGS) entry which is preliminary data.</text>
</comment>
<feature type="compositionally biased region" description="Pro residues" evidence="1">
    <location>
        <begin position="249"/>
        <end position="267"/>
    </location>
</feature>
<dbReference type="SUPFAM" id="SSF53335">
    <property type="entry name" value="S-adenosyl-L-methionine-dependent methyltransferases"/>
    <property type="match status" value="1"/>
</dbReference>
<feature type="region of interest" description="Disordered" evidence="1">
    <location>
        <begin position="241"/>
        <end position="267"/>
    </location>
</feature>
<dbReference type="PANTHER" id="PTHR43591">
    <property type="entry name" value="METHYLTRANSFERASE"/>
    <property type="match status" value="1"/>
</dbReference>
<accession>A0A2U1V5F0</accession>
<dbReference type="GO" id="GO:0008757">
    <property type="term" value="F:S-adenosylmethionine-dependent methyltransferase activity"/>
    <property type="evidence" value="ECO:0007669"/>
    <property type="project" value="InterPro"/>
</dbReference>
<dbReference type="Proteomes" id="UP000245048">
    <property type="component" value="Unassembled WGS sequence"/>
</dbReference>
<evidence type="ECO:0000313" key="4">
    <source>
        <dbReference type="Proteomes" id="UP000245048"/>
    </source>
</evidence>
<dbReference type="CDD" id="cd02440">
    <property type="entry name" value="AdoMet_MTases"/>
    <property type="match status" value="1"/>
</dbReference>